<dbReference type="InterPro" id="IPR000581">
    <property type="entry name" value="ILV_EDD_N"/>
</dbReference>
<dbReference type="InterPro" id="IPR037237">
    <property type="entry name" value="IlvD/EDD_N"/>
</dbReference>
<dbReference type="PANTHER" id="PTHR21000:SF5">
    <property type="entry name" value="DIHYDROXY-ACID DEHYDRATASE, MITOCHONDRIAL"/>
    <property type="match status" value="1"/>
</dbReference>
<protein>
    <recommendedName>
        <fullName evidence="3">Dihydroxy-acid/6-phosphogluconate dehydratase N-terminal domain-containing protein</fullName>
    </recommendedName>
</protein>
<reference evidence="4 5" key="1">
    <citation type="journal article" date="2024" name="G3 (Bethesda)">
        <title>Genome assembly of Hibiscus sabdariffa L. provides insights into metabolisms of medicinal natural products.</title>
        <authorList>
            <person name="Kim T."/>
        </authorList>
    </citation>
    <scope>NUCLEOTIDE SEQUENCE [LARGE SCALE GENOMIC DNA]</scope>
    <source>
        <strain evidence="4">TK-2024</strain>
        <tissue evidence="4">Old leaves</tissue>
    </source>
</reference>
<dbReference type="EMBL" id="JBBPBM010000015">
    <property type="protein sequence ID" value="KAK8559054.1"/>
    <property type="molecule type" value="Genomic_DNA"/>
</dbReference>
<proteinExistence type="inferred from homology"/>
<dbReference type="InterPro" id="IPR050165">
    <property type="entry name" value="DHAD_IlvD/Edd"/>
</dbReference>
<accession>A0ABR2EEI1</accession>
<keyword evidence="2" id="KW-0456">Lyase</keyword>
<evidence type="ECO:0000256" key="2">
    <source>
        <dbReference type="ARBA" id="ARBA00023239"/>
    </source>
</evidence>
<evidence type="ECO:0000256" key="1">
    <source>
        <dbReference type="ARBA" id="ARBA00006486"/>
    </source>
</evidence>
<comment type="similarity">
    <text evidence="1">Belongs to the IlvD/Edd family.</text>
</comment>
<name>A0ABR2EEI1_9ROSI</name>
<gene>
    <name evidence="4" type="ORF">V6N12_042342</name>
</gene>
<evidence type="ECO:0000313" key="5">
    <source>
        <dbReference type="Proteomes" id="UP001472677"/>
    </source>
</evidence>
<organism evidence="4 5">
    <name type="scientific">Hibiscus sabdariffa</name>
    <name type="common">roselle</name>
    <dbReference type="NCBI Taxonomy" id="183260"/>
    <lineage>
        <taxon>Eukaryota</taxon>
        <taxon>Viridiplantae</taxon>
        <taxon>Streptophyta</taxon>
        <taxon>Embryophyta</taxon>
        <taxon>Tracheophyta</taxon>
        <taxon>Spermatophyta</taxon>
        <taxon>Magnoliopsida</taxon>
        <taxon>eudicotyledons</taxon>
        <taxon>Gunneridae</taxon>
        <taxon>Pentapetalae</taxon>
        <taxon>rosids</taxon>
        <taxon>malvids</taxon>
        <taxon>Malvales</taxon>
        <taxon>Malvaceae</taxon>
        <taxon>Malvoideae</taxon>
        <taxon>Hibiscus</taxon>
    </lineage>
</organism>
<dbReference type="Proteomes" id="UP001472677">
    <property type="component" value="Unassembled WGS sequence"/>
</dbReference>
<evidence type="ECO:0000259" key="3">
    <source>
        <dbReference type="Pfam" id="PF00920"/>
    </source>
</evidence>
<dbReference type="PANTHER" id="PTHR21000">
    <property type="entry name" value="DIHYDROXY-ACID DEHYDRATASE DAD"/>
    <property type="match status" value="1"/>
</dbReference>
<dbReference type="SUPFAM" id="SSF143975">
    <property type="entry name" value="IlvD/EDD N-terminal domain-like"/>
    <property type="match status" value="1"/>
</dbReference>
<sequence length="165" mass="17760">MQATLLFSQATLVPTRKLSFTVPTNHSRCLLITAQSQAILTADSPSPQTIKLNKYSSRTMEPKSQGTSQTMPHGVGLPGDDLLKPQVGYEGNTCNMHLLKLSEEVKRGVEESGMLGFKFQAVGVSDRMSIGMGGVGKGLKPSDLIADSSERANMYDFAGFPLPQL</sequence>
<evidence type="ECO:0000313" key="4">
    <source>
        <dbReference type="EMBL" id="KAK8559054.1"/>
    </source>
</evidence>
<comment type="caution">
    <text evidence="4">The sequence shown here is derived from an EMBL/GenBank/DDBJ whole genome shotgun (WGS) entry which is preliminary data.</text>
</comment>
<dbReference type="Pfam" id="PF00920">
    <property type="entry name" value="ILVD_EDD_N"/>
    <property type="match status" value="1"/>
</dbReference>
<keyword evidence="5" id="KW-1185">Reference proteome</keyword>
<feature type="domain" description="Dihydroxy-acid/6-phosphogluconate dehydratase N-terminal" evidence="3">
    <location>
        <begin position="88"/>
        <end position="151"/>
    </location>
</feature>